<dbReference type="EMBL" id="JAUJYN010000010">
    <property type="protein sequence ID" value="KAK1261660.1"/>
    <property type="molecule type" value="Genomic_DNA"/>
</dbReference>
<accession>A0AAV9ABP4</accession>
<evidence type="ECO:0000313" key="8">
    <source>
        <dbReference type="Proteomes" id="UP001179952"/>
    </source>
</evidence>
<dbReference type="GO" id="GO:0005634">
    <property type="term" value="C:nucleus"/>
    <property type="evidence" value="ECO:0007669"/>
    <property type="project" value="UniProtKB-SubCell"/>
</dbReference>
<dbReference type="InterPro" id="IPR001356">
    <property type="entry name" value="HD"/>
</dbReference>
<organism evidence="7 8">
    <name type="scientific">Acorus gramineus</name>
    <name type="common">Dwarf sweet flag</name>
    <dbReference type="NCBI Taxonomy" id="55184"/>
    <lineage>
        <taxon>Eukaryota</taxon>
        <taxon>Viridiplantae</taxon>
        <taxon>Streptophyta</taxon>
        <taxon>Embryophyta</taxon>
        <taxon>Tracheophyta</taxon>
        <taxon>Spermatophyta</taxon>
        <taxon>Magnoliopsida</taxon>
        <taxon>Liliopsida</taxon>
        <taxon>Acoraceae</taxon>
        <taxon>Acorus</taxon>
    </lineage>
</organism>
<evidence type="ECO:0000256" key="2">
    <source>
        <dbReference type="PROSITE-ProRule" id="PRU00108"/>
    </source>
</evidence>
<comment type="subcellular location">
    <subcellularLocation>
        <location evidence="1 2 3">Nucleus</location>
    </subcellularLocation>
</comment>
<dbReference type="Proteomes" id="UP001179952">
    <property type="component" value="Unassembled WGS sequence"/>
</dbReference>
<evidence type="ECO:0000256" key="4">
    <source>
        <dbReference type="SAM" id="Coils"/>
    </source>
</evidence>
<evidence type="ECO:0000313" key="7">
    <source>
        <dbReference type="EMBL" id="KAK1261660.1"/>
    </source>
</evidence>
<dbReference type="PANTHER" id="PTHR45654">
    <property type="entry name" value="HOMEOBOX-LEUCINE ZIPPER PROTEIN MERISTEM L1"/>
    <property type="match status" value="1"/>
</dbReference>
<gene>
    <name evidence="7" type="ORF">QJS04_geneDACA000928</name>
</gene>
<evidence type="ECO:0000256" key="5">
    <source>
        <dbReference type="SAM" id="MobiDB-lite"/>
    </source>
</evidence>
<dbReference type="Pfam" id="PF00046">
    <property type="entry name" value="Homeodomain"/>
    <property type="match status" value="1"/>
</dbReference>
<protein>
    <recommendedName>
        <fullName evidence="6">Homeobox domain-containing protein</fullName>
    </recommendedName>
</protein>
<dbReference type="PROSITE" id="PS50071">
    <property type="entry name" value="HOMEOBOX_2"/>
    <property type="match status" value="1"/>
</dbReference>
<keyword evidence="4" id="KW-0175">Coiled coil</keyword>
<dbReference type="GO" id="GO:0003677">
    <property type="term" value="F:DNA binding"/>
    <property type="evidence" value="ECO:0007669"/>
    <property type="project" value="UniProtKB-UniRule"/>
</dbReference>
<keyword evidence="2 3" id="KW-0238">DNA-binding</keyword>
<feature type="region of interest" description="Disordered" evidence="5">
    <location>
        <begin position="190"/>
        <end position="216"/>
    </location>
</feature>
<feature type="DNA-binding region" description="Homeobox" evidence="2">
    <location>
        <begin position="52"/>
        <end position="111"/>
    </location>
</feature>
<keyword evidence="8" id="KW-1185">Reference proteome</keyword>
<evidence type="ECO:0000259" key="6">
    <source>
        <dbReference type="PROSITE" id="PS50071"/>
    </source>
</evidence>
<keyword evidence="2 3" id="KW-0371">Homeobox</keyword>
<proteinExistence type="predicted"/>
<dbReference type="SUPFAM" id="SSF46689">
    <property type="entry name" value="Homeodomain-like"/>
    <property type="match status" value="1"/>
</dbReference>
<keyword evidence="2 3" id="KW-0539">Nucleus</keyword>
<feature type="coiled-coil region" evidence="4">
    <location>
        <begin position="104"/>
        <end position="131"/>
    </location>
</feature>
<evidence type="ECO:0000256" key="3">
    <source>
        <dbReference type="RuleBase" id="RU000682"/>
    </source>
</evidence>
<dbReference type="SMART" id="SM00389">
    <property type="entry name" value="HOX"/>
    <property type="match status" value="1"/>
</dbReference>
<comment type="caution">
    <text evidence="7">The sequence shown here is derived from an EMBL/GenBank/DDBJ whole genome shotgun (WGS) entry which is preliminary data.</text>
</comment>
<reference evidence="7" key="2">
    <citation type="submission" date="2023-06" db="EMBL/GenBank/DDBJ databases">
        <authorList>
            <person name="Ma L."/>
            <person name="Liu K.-W."/>
            <person name="Li Z."/>
            <person name="Hsiao Y.-Y."/>
            <person name="Qi Y."/>
            <person name="Fu T."/>
            <person name="Tang G."/>
            <person name="Zhang D."/>
            <person name="Sun W.-H."/>
            <person name="Liu D.-K."/>
            <person name="Li Y."/>
            <person name="Chen G.-Z."/>
            <person name="Liu X.-D."/>
            <person name="Liao X.-Y."/>
            <person name="Jiang Y.-T."/>
            <person name="Yu X."/>
            <person name="Hao Y."/>
            <person name="Huang J."/>
            <person name="Zhao X.-W."/>
            <person name="Ke S."/>
            <person name="Chen Y.-Y."/>
            <person name="Wu W.-L."/>
            <person name="Hsu J.-L."/>
            <person name="Lin Y.-F."/>
            <person name="Huang M.-D."/>
            <person name="Li C.-Y."/>
            <person name="Huang L."/>
            <person name="Wang Z.-W."/>
            <person name="Zhao X."/>
            <person name="Zhong W.-Y."/>
            <person name="Peng D.-H."/>
            <person name="Ahmad S."/>
            <person name="Lan S."/>
            <person name="Zhang J.-S."/>
            <person name="Tsai W.-C."/>
            <person name="Van De Peer Y."/>
            <person name="Liu Z.-J."/>
        </authorList>
    </citation>
    <scope>NUCLEOTIDE SEQUENCE</scope>
    <source>
        <strain evidence="7">SCP</strain>
        <tissue evidence="7">Leaves</tissue>
    </source>
</reference>
<dbReference type="InterPro" id="IPR042160">
    <property type="entry name" value="HD-Zip_IV"/>
</dbReference>
<sequence>MEGQGDSNINLEKEVENGVNLELSITRACDVSNTSNNKTIAADYATLSSCNNSQKPYRHSNAQIQALEDLYSNCPYPTKNQMMELAQRIGIDDAQVRYWFQNRHTRTKLRMEEYENKILREENDMIMQENMANLEFLRRHMYCSRCLNGGMTVEELRMENIWLRKELARVIAHVEDVSGQPILALLSVVPDETSSPPPTSSATTDDFLSLGPSNHV</sequence>
<feature type="compositionally biased region" description="Low complexity" evidence="5">
    <location>
        <begin position="190"/>
        <end position="206"/>
    </location>
</feature>
<dbReference type="CDD" id="cd00086">
    <property type="entry name" value="homeodomain"/>
    <property type="match status" value="1"/>
</dbReference>
<feature type="domain" description="Homeobox" evidence="6">
    <location>
        <begin position="50"/>
        <end position="110"/>
    </location>
</feature>
<evidence type="ECO:0000256" key="1">
    <source>
        <dbReference type="ARBA" id="ARBA00004123"/>
    </source>
</evidence>
<dbReference type="InterPro" id="IPR009057">
    <property type="entry name" value="Homeodomain-like_sf"/>
</dbReference>
<dbReference type="PANTHER" id="PTHR45654:SF62">
    <property type="entry name" value="HOMEOBOX DOMAIN-CONTAINING PROTEIN"/>
    <property type="match status" value="1"/>
</dbReference>
<dbReference type="Gene3D" id="1.10.10.60">
    <property type="entry name" value="Homeodomain-like"/>
    <property type="match status" value="1"/>
</dbReference>
<reference evidence="7" key="1">
    <citation type="journal article" date="2023" name="Nat. Commun.">
        <title>Diploid and tetraploid genomes of Acorus and the evolution of monocots.</title>
        <authorList>
            <person name="Ma L."/>
            <person name="Liu K.W."/>
            <person name="Li Z."/>
            <person name="Hsiao Y.Y."/>
            <person name="Qi Y."/>
            <person name="Fu T."/>
            <person name="Tang G.D."/>
            <person name="Zhang D."/>
            <person name="Sun W.H."/>
            <person name="Liu D.K."/>
            <person name="Li Y."/>
            <person name="Chen G.Z."/>
            <person name="Liu X.D."/>
            <person name="Liao X.Y."/>
            <person name="Jiang Y.T."/>
            <person name="Yu X."/>
            <person name="Hao Y."/>
            <person name="Huang J."/>
            <person name="Zhao X.W."/>
            <person name="Ke S."/>
            <person name="Chen Y.Y."/>
            <person name="Wu W.L."/>
            <person name="Hsu J.L."/>
            <person name="Lin Y.F."/>
            <person name="Huang M.D."/>
            <person name="Li C.Y."/>
            <person name="Huang L."/>
            <person name="Wang Z.W."/>
            <person name="Zhao X."/>
            <person name="Zhong W.Y."/>
            <person name="Peng D.H."/>
            <person name="Ahmad S."/>
            <person name="Lan S."/>
            <person name="Zhang J.S."/>
            <person name="Tsai W.C."/>
            <person name="Van de Peer Y."/>
            <person name="Liu Z.J."/>
        </authorList>
    </citation>
    <scope>NUCLEOTIDE SEQUENCE</scope>
    <source>
        <strain evidence="7">SCP</strain>
    </source>
</reference>
<dbReference type="AlphaFoldDB" id="A0AAV9ABP4"/>
<name>A0AAV9ABP4_ACOGR</name>